<keyword evidence="2" id="KW-0862">Zinc</keyword>
<dbReference type="Pfam" id="PF02146">
    <property type="entry name" value="SIR2"/>
    <property type="match status" value="1"/>
</dbReference>
<organism evidence="6 7">
    <name type="scientific">Mya arenaria</name>
    <name type="common">Soft-shell clam</name>
    <dbReference type="NCBI Taxonomy" id="6604"/>
    <lineage>
        <taxon>Eukaryota</taxon>
        <taxon>Metazoa</taxon>
        <taxon>Spiralia</taxon>
        <taxon>Lophotrochozoa</taxon>
        <taxon>Mollusca</taxon>
        <taxon>Bivalvia</taxon>
        <taxon>Autobranchia</taxon>
        <taxon>Heteroconchia</taxon>
        <taxon>Euheterodonta</taxon>
        <taxon>Imparidentia</taxon>
        <taxon>Neoheterodontei</taxon>
        <taxon>Myida</taxon>
        <taxon>Myoidea</taxon>
        <taxon>Myidae</taxon>
        <taxon>Mya</taxon>
    </lineage>
</organism>
<comment type="catalytic activity">
    <reaction evidence="4">
        <text>N(6)-tetradecanoyl-L-lysyl-[protein] + NAD(+) + H2O = 2''-O-tetradecanoyl-ADP-D-ribose + nicotinamide + L-lysyl-[protein]</text>
        <dbReference type="Rhea" id="RHEA:70567"/>
        <dbReference type="Rhea" id="RHEA-COMP:9752"/>
        <dbReference type="Rhea" id="RHEA-COMP:15437"/>
        <dbReference type="ChEBI" id="CHEBI:15377"/>
        <dbReference type="ChEBI" id="CHEBI:17154"/>
        <dbReference type="ChEBI" id="CHEBI:29969"/>
        <dbReference type="ChEBI" id="CHEBI:57540"/>
        <dbReference type="ChEBI" id="CHEBI:141129"/>
        <dbReference type="ChEBI" id="CHEBI:189674"/>
    </reaction>
    <physiologicalReaction direction="left-to-right" evidence="4">
        <dbReference type="Rhea" id="RHEA:70568"/>
    </physiologicalReaction>
</comment>
<keyword evidence="7" id="KW-1185">Reference proteome</keyword>
<evidence type="ECO:0000313" key="7">
    <source>
        <dbReference type="Proteomes" id="UP001164746"/>
    </source>
</evidence>
<comment type="catalytic activity">
    <reaction evidence="3">
        <text>N(6)-hexadecanoyl-L-lysyl-[protein] + NAD(+) + H2O = 2''-O-hexadecanoyl-ADP-D-ribose + nicotinamide + L-lysyl-[protein]</text>
        <dbReference type="Rhea" id="RHEA:70563"/>
        <dbReference type="Rhea" id="RHEA-COMP:9752"/>
        <dbReference type="Rhea" id="RHEA-COMP:14175"/>
        <dbReference type="ChEBI" id="CHEBI:15377"/>
        <dbReference type="ChEBI" id="CHEBI:17154"/>
        <dbReference type="ChEBI" id="CHEBI:29969"/>
        <dbReference type="ChEBI" id="CHEBI:57540"/>
        <dbReference type="ChEBI" id="CHEBI:138936"/>
        <dbReference type="ChEBI" id="CHEBI:189673"/>
    </reaction>
    <physiologicalReaction direction="left-to-right" evidence="3">
        <dbReference type="Rhea" id="RHEA:70564"/>
    </physiologicalReaction>
</comment>
<sequence>MLIAAQMYAHKDSLVPYCTEEDCDGFMKPDIVMFGESLERNFMDDAEEIENCDFMLIMGTAMKVQPFSKLPIKTKFNVPRLYINLEKPQVARHPMTALFFGGGYDFDNEDNIRDVFVGDKCDDACFKLADLVGWGDEFRAMVQEENAKRGVVWPPPVQKPSPGPSHSKTDKPCPPTQSKTDKPQAAKNQPKSQSSVNKKTFSSGNITTQSKAVKTQSKPDIKIAARSGKRNTEKP</sequence>
<protein>
    <submittedName>
        <fullName evidence="6">SIR2-like protein</fullName>
    </submittedName>
</protein>
<proteinExistence type="predicted"/>
<accession>A0ABY7F937</accession>
<reference evidence="6" key="1">
    <citation type="submission" date="2022-11" db="EMBL/GenBank/DDBJ databases">
        <title>Centuries of genome instability and evolution in soft-shell clam transmissible cancer (bioRxiv).</title>
        <authorList>
            <person name="Hart S.F.M."/>
            <person name="Yonemitsu M.A."/>
            <person name="Giersch R.M."/>
            <person name="Beal B.F."/>
            <person name="Arriagada G."/>
            <person name="Davis B.W."/>
            <person name="Ostrander E.A."/>
            <person name="Goff S.P."/>
            <person name="Metzger M.J."/>
        </authorList>
    </citation>
    <scope>NUCLEOTIDE SEQUENCE</scope>
    <source>
        <strain evidence="6">MELC-2E11</strain>
        <tissue evidence="6">Siphon/mantle</tissue>
    </source>
</reference>
<evidence type="ECO:0000256" key="3">
    <source>
        <dbReference type="ARBA" id="ARBA00048378"/>
    </source>
</evidence>
<dbReference type="InterPro" id="IPR003000">
    <property type="entry name" value="Sirtuin"/>
</dbReference>
<dbReference type="InterPro" id="IPR050134">
    <property type="entry name" value="NAD-dep_sirtuin_deacylases"/>
</dbReference>
<dbReference type="EMBL" id="CP111022">
    <property type="protein sequence ID" value="WAR18535.1"/>
    <property type="molecule type" value="Genomic_DNA"/>
</dbReference>
<evidence type="ECO:0000313" key="6">
    <source>
        <dbReference type="EMBL" id="WAR18535.1"/>
    </source>
</evidence>
<keyword evidence="1" id="KW-0479">Metal-binding</keyword>
<name>A0ABY7F937_MYAAR</name>
<evidence type="ECO:0000256" key="4">
    <source>
        <dbReference type="ARBA" id="ARBA00048905"/>
    </source>
</evidence>
<evidence type="ECO:0000256" key="5">
    <source>
        <dbReference type="SAM" id="MobiDB-lite"/>
    </source>
</evidence>
<dbReference type="PANTHER" id="PTHR11085">
    <property type="entry name" value="NAD-DEPENDENT PROTEIN DEACYLASE SIRTUIN-5, MITOCHONDRIAL-RELATED"/>
    <property type="match status" value="1"/>
</dbReference>
<dbReference type="PANTHER" id="PTHR11085:SF6">
    <property type="entry name" value="NAD-DEPENDENT PROTEIN DEACETYLASE SIRTUIN-2"/>
    <property type="match status" value="1"/>
</dbReference>
<dbReference type="Proteomes" id="UP001164746">
    <property type="component" value="Chromosome 11"/>
</dbReference>
<dbReference type="Gene3D" id="3.40.50.1220">
    <property type="entry name" value="TPP-binding domain"/>
    <property type="match status" value="1"/>
</dbReference>
<feature type="compositionally biased region" description="Polar residues" evidence="5">
    <location>
        <begin position="186"/>
        <end position="216"/>
    </location>
</feature>
<feature type="region of interest" description="Disordered" evidence="5">
    <location>
        <begin position="149"/>
        <end position="235"/>
    </location>
</feature>
<evidence type="ECO:0000256" key="1">
    <source>
        <dbReference type="ARBA" id="ARBA00022723"/>
    </source>
</evidence>
<evidence type="ECO:0000256" key="2">
    <source>
        <dbReference type="ARBA" id="ARBA00022833"/>
    </source>
</evidence>
<gene>
    <name evidence="6" type="ORF">MAR_000373</name>
</gene>
<feature type="compositionally biased region" description="Pro residues" evidence="5">
    <location>
        <begin position="153"/>
        <end position="163"/>
    </location>
</feature>
<dbReference type="SUPFAM" id="SSF52467">
    <property type="entry name" value="DHS-like NAD/FAD-binding domain"/>
    <property type="match status" value="1"/>
</dbReference>
<dbReference type="InterPro" id="IPR029035">
    <property type="entry name" value="DHS-like_NAD/FAD-binding_dom"/>
</dbReference>